<keyword evidence="2" id="KW-1185">Reference proteome</keyword>
<sequence>MPAMRTSIYISRFLILLPCVIFPLYHFIRASALLPDIAVALSSLSESTEAIHIELSSLIATRRAPFSKEHSAASVEPAKVVQGAKRVKKDSFPSLPEGLAHSINSFEQYPLLAEQVLKRKYARYSKQPPSKKAISDKLGYNMHFERARDGIEVNAQLLTNIAQIARSTYHIGSWDLEDGEDADFGLVDLALGHLLRDWSTQGARERQAVFPPILGALEEHFGKLGNGLKVLVPGSGMGRLASDIADQGYDVTSNELDYGSILTYHLLVNHTTSLHQHTVQPFVTKWTHQANPSSRYSAITVPDHWPNKAVKLVEGDFLEIFPQDGEFDAIVTLFFIDMSTNVIDFLNQIHRLLKPGGVWINLGPLKWGSHAALHLSTDEVLQLADLLGFDVDHQSRKAIDSVYAEQPESLLKFTYVTQFWSATKRQ</sequence>
<dbReference type="EMBL" id="JANJQO010000047">
    <property type="protein sequence ID" value="KAJ2983034.1"/>
    <property type="molecule type" value="Genomic_DNA"/>
</dbReference>
<name>A0ACC1NX78_9HYPO</name>
<dbReference type="Proteomes" id="UP001143910">
    <property type="component" value="Unassembled WGS sequence"/>
</dbReference>
<proteinExistence type="predicted"/>
<evidence type="ECO:0000313" key="2">
    <source>
        <dbReference type="Proteomes" id="UP001143910"/>
    </source>
</evidence>
<comment type="caution">
    <text evidence="1">The sequence shown here is derived from an EMBL/GenBank/DDBJ whole genome shotgun (WGS) entry which is preliminary data.</text>
</comment>
<reference evidence="1" key="1">
    <citation type="submission" date="2022-08" db="EMBL/GenBank/DDBJ databases">
        <title>Genome Sequence of Lecanicillium fungicola.</title>
        <authorList>
            <person name="Buettner E."/>
        </authorList>
    </citation>
    <scope>NUCLEOTIDE SEQUENCE</scope>
    <source>
        <strain evidence="1">Babe33</strain>
    </source>
</reference>
<evidence type="ECO:0000313" key="1">
    <source>
        <dbReference type="EMBL" id="KAJ2983034.1"/>
    </source>
</evidence>
<protein>
    <submittedName>
        <fullName evidence="1">Uncharacterized protein</fullName>
    </submittedName>
</protein>
<accession>A0ACC1NX78</accession>
<gene>
    <name evidence="1" type="ORF">NQ176_g990</name>
</gene>
<organism evidence="1 2">
    <name type="scientific">Zarea fungicola</name>
    <dbReference type="NCBI Taxonomy" id="93591"/>
    <lineage>
        <taxon>Eukaryota</taxon>
        <taxon>Fungi</taxon>
        <taxon>Dikarya</taxon>
        <taxon>Ascomycota</taxon>
        <taxon>Pezizomycotina</taxon>
        <taxon>Sordariomycetes</taxon>
        <taxon>Hypocreomycetidae</taxon>
        <taxon>Hypocreales</taxon>
        <taxon>Cordycipitaceae</taxon>
        <taxon>Zarea</taxon>
    </lineage>
</organism>